<feature type="transmembrane region" description="Helical" evidence="4">
    <location>
        <begin position="307"/>
        <end position="330"/>
    </location>
</feature>
<evidence type="ECO:0000313" key="8">
    <source>
        <dbReference type="Proteomes" id="UP000070299"/>
    </source>
</evidence>
<feature type="chain" id="PRO_5007469335" description="diguanylate cyclase" evidence="5">
    <location>
        <begin position="20"/>
        <end position="575"/>
    </location>
</feature>
<dbReference type="GO" id="GO:1902201">
    <property type="term" value="P:negative regulation of bacterial-type flagellum-dependent cell motility"/>
    <property type="evidence" value="ECO:0007669"/>
    <property type="project" value="TreeGrafter"/>
</dbReference>
<dbReference type="RefSeq" id="WP_082768906.1">
    <property type="nucleotide sequence ID" value="NZ_LSNE01000006.1"/>
</dbReference>
<dbReference type="PANTHER" id="PTHR45138:SF9">
    <property type="entry name" value="DIGUANYLATE CYCLASE DGCM-RELATED"/>
    <property type="match status" value="1"/>
</dbReference>
<dbReference type="InterPro" id="IPR011622">
    <property type="entry name" value="7TMR_DISM_rcpt_extracell_dom2"/>
</dbReference>
<dbReference type="InterPro" id="IPR043128">
    <property type="entry name" value="Rev_trsase/Diguanyl_cyclase"/>
</dbReference>
<dbReference type="OrthoDB" id="5289013at2"/>
<dbReference type="SMART" id="SM00267">
    <property type="entry name" value="GGDEF"/>
    <property type="match status" value="1"/>
</dbReference>
<evidence type="ECO:0000256" key="1">
    <source>
        <dbReference type="ARBA" id="ARBA00001946"/>
    </source>
</evidence>
<feature type="transmembrane region" description="Helical" evidence="4">
    <location>
        <begin position="186"/>
        <end position="208"/>
    </location>
</feature>
<dbReference type="InterPro" id="IPR000160">
    <property type="entry name" value="GGDEF_dom"/>
</dbReference>
<dbReference type="EC" id="2.7.7.65" evidence="2"/>
<dbReference type="FunFam" id="3.30.70.270:FF:000001">
    <property type="entry name" value="Diguanylate cyclase domain protein"/>
    <property type="match status" value="1"/>
</dbReference>
<comment type="cofactor">
    <cofactor evidence="1">
        <name>Mg(2+)</name>
        <dbReference type="ChEBI" id="CHEBI:18420"/>
    </cofactor>
</comment>
<keyword evidence="5" id="KW-0732">Signal</keyword>
<evidence type="ECO:0000259" key="6">
    <source>
        <dbReference type="PROSITE" id="PS50887"/>
    </source>
</evidence>
<evidence type="ECO:0000256" key="2">
    <source>
        <dbReference type="ARBA" id="ARBA00012528"/>
    </source>
</evidence>
<comment type="catalytic activity">
    <reaction evidence="3">
        <text>2 GTP = 3',3'-c-di-GMP + 2 diphosphate</text>
        <dbReference type="Rhea" id="RHEA:24898"/>
        <dbReference type="ChEBI" id="CHEBI:33019"/>
        <dbReference type="ChEBI" id="CHEBI:37565"/>
        <dbReference type="ChEBI" id="CHEBI:58805"/>
        <dbReference type="EC" id="2.7.7.65"/>
    </reaction>
</comment>
<sequence length="575" mass="64700">MTIRLCTFCMLMWCTSLLATDTDLASIDDSAIGKLMVYIQESDAELSATEAFKAFTQSQNNSSYIPQVINSSAISFGIGTKPIWLFISLHNSSNTPLKRNILVDNIWVDKLDFYFFKDSTITSRYQLGDAYPFKQRLVDSRLFVVPFEFPPGTTQVLIRVSTPDSISLPIYLLSDQQLTAKTEYHAYSYGLLYGAITALLIYNLILFFSLKDRRYLYYSVFLSFFLAMNFAYTGHGFRWLWPNNTTWQMWCGSSLILLFNISGLAFARQFLELKQHFPRLNRAILYLAVVALSLFTLTVLASSNITALFIAMSFTLLYPIIMVSLGLLSLKFGYQAAYYFLIGSISAAIGTFITALSVWGLIPFNEFTFRAVEIGMLLDAVLLALALAELVRESKLKKSVAESIALLDPLTGLYNRRGLYKKIAPIWDDFLARNQSVSAILLDIDKFKLLNDKYGHFLGDKVLEKISFIIKENARVADIAVRWGGEELLVVLPNTNISNAVSIAQRIRKQISQTEFELADNKVIVTASFGVAELLHETSVDELIKAADVQLYCAKNAGRNTVYAKHNTLAENQQA</sequence>
<feature type="domain" description="GGDEF" evidence="6">
    <location>
        <begin position="435"/>
        <end position="567"/>
    </location>
</feature>
<keyword evidence="8" id="KW-1185">Reference proteome</keyword>
<accession>A0A136A0C4</accession>
<name>A0A136A0C4_9ALTE</name>
<reference evidence="8" key="1">
    <citation type="submission" date="2016-02" db="EMBL/GenBank/DDBJ databases">
        <authorList>
            <person name="Schultz-Johansen M."/>
            <person name="Glaring M.A."/>
            <person name="Bech P.K."/>
            <person name="Stougaard P."/>
        </authorList>
    </citation>
    <scope>NUCLEOTIDE SEQUENCE [LARGE SCALE GENOMIC DNA]</scope>
    <source>
        <strain evidence="8">S66</strain>
    </source>
</reference>
<dbReference type="STRING" id="1799789.AX660_16330"/>
<gene>
    <name evidence="7" type="ORF">AX660_16330</name>
</gene>
<evidence type="ECO:0000256" key="4">
    <source>
        <dbReference type="SAM" id="Phobius"/>
    </source>
</evidence>
<feature type="signal peptide" evidence="5">
    <location>
        <begin position="1"/>
        <end position="19"/>
    </location>
</feature>
<dbReference type="PANTHER" id="PTHR45138">
    <property type="entry name" value="REGULATORY COMPONENTS OF SENSORY TRANSDUCTION SYSTEM"/>
    <property type="match status" value="1"/>
</dbReference>
<dbReference type="Gene3D" id="3.30.70.270">
    <property type="match status" value="1"/>
</dbReference>
<keyword evidence="4" id="KW-0812">Transmembrane</keyword>
<keyword evidence="4" id="KW-1133">Transmembrane helix</keyword>
<dbReference type="GO" id="GO:0005886">
    <property type="term" value="C:plasma membrane"/>
    <property type="evidence" value="ECO:0007669"/>
    <property type="project" value="TreeGrafter"/>
</dbReference>
<dbReference type="InterPro" id="IPR011623">
    <property type="entry name" value="7TMR_DISM_rcpt_extracell_dom1"/>
</dbReference>
<dbReference type="Gene3D" id="2.60.40.2380">
    <property type="match status" value="1"/>
</dbReference>
<feature type="transmembrane region" description="Helical" evidence="4">
    <location>
        <begin position="374"/>
        <end position="391"/>
    </location>
</feature>
<dbReference type="SUPFAM" id="SSF55073">
    <property type="entry name" value="Nucleotide cyclase"/>
    <property type="match status" value="1"/>
</dbReference>
<evidence type="ECO:0000313" key="7">
    <source>
        <dbReference type="EMBL" id="KXI28647.1"/>
    </source>
</evidence>
<dbReference type="InterPro" id="IPR029787">
    <property type="entry name" value="Nucleotide_cyclase"/>
</dbReference>
<organism evidence="7 8">
    <name type="scientific">Paraglaciecola hydrolytica</name>
    <dbReference type="NCBI Taxonomy" id="1799789"/>
    <lineage>
        <taxon>Bacteria</taxon>
        <taxon>Pseudomonadati</taxon>
        <taxon>Pseudomonadota</taxon>
        <taxon>Gammaproteobacteria</taxon>
        <taxon>Alteromonadales</taxon>
        <taxon>Alteromonadaceae</taxon>
        <taxon>Paraglaciecola</taxon>
    </lineage>
</organism>
<dbReference type="GO" id="GO:0043709">
    <property type="term" value="P:cell adhesion involved in single-species biofilm formation"/>
    <property type="evidence" value="ECO:0007669"/>
    <property type="project" value="TreeGrafter"/>
</dbReference>
<evidence type="ECO:0000256" key="3">
    <source>
        <dbReference type="ARBA" id="ARBA00034247"/>
    </source>
</evidence>
<comment type="caution">
    <text evidence="7">The sequence shown here is derived from an EMBL/GenBank/DDBJ whole genome shotgun (WGS) entry which is preliminary data.</text>
</comment>
<evidence type="ECO:0000256" key="5">
    <source>
        <dbReference type="SAM" id="SignalP"/>
    </source>
</evidence>
<dbReference type="Pfam" id="PF07696">
    <property type="entry name" value="7TMR-DISMED2"/>
    <property type="match status" value="1"/>
</dbReference>
<dbReference type="Proteomes" id="UP000070299">
    <property type="component" value="Unassembled WGS sequence"/>
</dbReference>
<protein>
    <recommendedName>
        <fullName evidence="2">diguanylate cyclase</fullName>
        <ecNumber evidence="2">2.7.7.65</ecNumber>
    </recommendedName>
</protein>
<dbReference type="EMBL" id="LSNE01000006">
    <property type="protein sequence ID" value="KXI28647.1"/>
    <property type="molecule type" value="Genomic_DNA"/>
</dbReference>
<feature type="transmembrane region" description="Helical" evidence="4">
    <location>
        <begin position="247"/>
        <end position="271"/>
    </location>
</feature>
<dbReference type="NCBIfam" id="TIGR00254">
    <property type="entry name" value="GGDEF"/>
    <property type="match status" value="1"/>
</dbReference>
<feature type="transmembrane region" description="Helical" evidence="4">
    <location>
        <begin position="283"/>
        <end position="301"/>
    </location>
</feature>
<keyword evidence="4" id="KW-0472">Membrane</keyword>
<dbReference type="AlphaFoldDB" id="A0A136A0C4"/>
<feature type="transmembrane region" description="Helical" evidence="4">
    <location>
        <begin position="215"/>
        <end position="235"/>
    </location>
</feature>
<feature type="transmembrane region" description="Helical" evidence="4">
    <location>
        <begin position="337"/>
        <end position="362"/>
    </location>
</feature>
<dbReference type="Pfam" id="PF00990">
    <property type="entry name" value="GGDEF"/>
    <property type="match status" value="1"/>
</dbReference>
<dbReference type="Pfam" id="PF07695">
    <property type="entry name" value="7TMR-DISM_7TM"/>
    <property type="match status" value="1"/>
</dbReference>
<proteinExistence type="predicted"/>
<dbReference type="CDD" id="cd01949">
    <property type="entry name" value="GGDEF"/>
    <property type="match status" value="1"/>
</dbReference>
<dbReference type="PROSITE" id="PS50887">
    <property type="entry name" value="GGDEF"/>
    <property type="match status" value="1"/>
</dbReference>
<dbReference type="InterPro" id="IPR050469">
    <property type="entry name" value="Diguanylate_Cyclase"/>
</dbReference>
<dbReference type="GO" id="GO:0052621">
    <property type="term" value="F:diguanylate cyclase activity"/>
    <property type="evidence" value="ECO:0007669"/>
    <property type="project" value="UniProtKB-EC"/>
</dbReference>